<keyword evidence="2" id="KW-1133">Transmembrane helix</keyword>
<dbReference type="PANTHER" id="PTHR46558:SF15">
    <property type="entry name" value="HELIX-TURN-HELIX DOMAIN PROTEIN"/>
    <property type="match status" value="1"/>
</dbReference>
<reference evidence="4 5" key="1">
    <citation type="submission" date="2020-03" db="EMBL/GenBank/DDBJ databases">
        <title>Weissella sp. nov., isolated from Cybister lewisianus.</title>
        <authorList>
            <person name="Hyun D.-W."/>
            <person name="Bae J.-W."/>
        </authorList>
    </citation>
    <scope>NUCLEOTIDE SEQUENCE [LARGE SCALE GENOMIC DNA]</scope>
    <source>
        <strain evidence="4 5">HDW19</strain>
    </source>
</reference>
<evidence type="ECO:0000259" key="3">
    <source>
        <dbReference type="PROSITE" id="PS50943"/>
    </source>
</evidence>
<dbReference type="KEGG" id="wco:G7084_06940"/>
<evidence type="ECO:0000256" key="1">
    <source>
        <dbReference type="ARBA" id="ARBA00023125"/>
    </source>
</evidence>
<dbReference type="InterPro" id="IPR001387">
    <property type="entry name" value="Cro/C1-type_HTH"/>
</dbReference>
<sequence>MSFQHDIKKLRVDHNMTQKELANLIHVSRQTISAWENGKNYPSLEVLRALSAVFDISFEKILFGEELMHTKETIAETINQDLSLKRRYKKATMILSSIILLLILWISILILGYQKGIDTIDRFDPFLQYSVAYTKAPNNKITNPNNAQDGKWTKWFSDNEMGTQWSKLTLSTGLNPGLDDPYVMAYHKGSYVKIARFVPGNSVNSIIKSNISAIDRLVHSKSHDNLSLNMSSEDKLKNKIHSNHAIQELVIQ</sequence>
<keyword evidence="2" id="KW-0472">Membrane</keyword>
<evidence type="ECO:0000313" key="5">
    <source>
        <dbReference type="Proteomes" id="UP000500741"/>
    </source>
</evidence>
<dbReference type="PROSITE" id="PS50943">
    <property type="entry name" value="HTH_CROC1"/>
    <property type="match status" value="1"/>
</dbReference>
<name>A0A6G8B1P3_9LACO</name>
<accession>A0A6G8B1P3</accession>
<dbReference type="EMBL" id="CP049888">
    <property type="protein sequence ID" value="QIL51053.1"/>
    <property type="molecule type" value="Genomic_DNA"/>
</dbReference>
<dbReference type="RefSeq" id="WP_166011259.1">
    <property type="nucleotide sequence ID" value="NZ_CP049888.1"/>
</dbReference>
<dbReference type="Pfam" id="PF01381">
    <property type="entry name" value="HTH_3"/>
    <property type="match status" value="1"/>
</dbReference>
<organism evidence="4 5">
    <name type="scientific">Weissella coleopterorum</name>
    <dbReference type="NCBI Taxonomy" id="2714949"/>
    <lineage>
        <taxon>Bacteria</taxon>
        <taxon>Bacillati</taxon>
        <taxon>Bacillota</taxon>
        <taxon>Bacilli</taxon>
        <taxon>Lactobacillales</taxon>
        <taxon>Lactobacillaceae</taxon>
        <taxon>Weissella</taxon>
    </lineage>
</organism>
<evidence type="ECO:0000313" key="4">
    <source>
        <dbReference type="EMBL" id="QIL51053.1"/>
    </source>
</evidence>
<dbReference type="Proteomes" id="UP000500741">
    <property type="component" value="Chromosome"/>
</dbReference>
<dbReference type="GO" id="GO:0003677">
    <property type="term" value="F:DNA binding"/>
    <property type="evidence" value="ECO:0007669"/>
    <property type="project" value="UniProtKB-KW"/>
</dbReference>
<keyword evidence="5" id="KW-1185">Reference proteome</keyword>
<feature type="domain" description="HTH cro/C1-type" evidence="3">
    <location>
        <begin position="7"/>
        <end position="61"/>
    </location>
</feature>
<dbReference type="SMART" id="SM00530">
    <property type="entry name" value="HTH_XRE"/>
    <property type="match status" value="1"/>
</dbReference>
<dbReference type="InterPro" id="IPR010982">
    <property type="entry name" value="Lambda_DNA-bd_dom_sf"/>
</dbReference>
<keyword evidence="1" id="KW-0238">DNA-binding</keyword>
<proteinExistence type="predicted"/>
<dbReference type="CDD" id="cd00093">
    <property type="entry name" value="HTH_XRE"/>
    <property type="match status" value="1"/>
</dbReference>
<feature type="transmembrane region" description="Helical" evidence="2">
    <location>
        <begin position="93"/>
        <end position="113"/>
    </location>
</feature>
<dbReference type="Gene3D" id="1.10.260.40">
    <property type="entry name" value="lambda repressor-like DNA-binding domains"/>
    <property type="match status" value="1"/>
</dbReference>
<evidence type="ECO:0000256" key="2">
    <source>
        <dbReference type="SAM" id="Phobius"/>
    </source>
</evidence>
<protein>
    <submittedName>
        <fullName evidence="4">Helix-turn-helix transcriptional regulator</fullName>
    </submittedName>
</protein>
<dbReference type="PANTHER" id="PTHR46558">
    <property type="entry name" value="TRACRIPTIONAL REGULATORY PROTEIN-RELATED-RELATED"/>
    <property type="match status" value="1"/>
</dbReference>
<keyword evidence="2" id="KW-0812">Transmembrane</keyword>
<dbReference type="AlphaFoldDB" id="A0A6G8B1P3"/>
<gene>
    <name evidence="4" type="ORF">G7084_06940</name>
</gene>
<dbReference type="SUPFAM" id="SSF47413">
    <property type="entry name" value="lambda repressor-like DNA-binding domains"/>
    <property type="match status" value="1"/>
</dbReference>